<proteinExistence type="predicted"/>
<organism evidence="2">
    <name type="scientific">marine metagenome</name>
    <dbReference type="NCBI Taxonomy" id="408172"/>
    <lineage>
        <taxon>unclassified sequences</taxon>
        <taxon>metagenomes</taxon>
        <taxon>ecological metagenomes</taxon>
    </lineage>
</organism>
<evidence type="ECO:0000313" key="2">
    <source>
        <dbReference type="EMBL" id="SVA81789.1"/>
    </source>
</evidence>
<reference evidence="2" key="1">
    <citation type="submission" date="2018-05" db="EMBL/GenBank/DDBJ databases">
        <authorList>
            <person name="Lanie J.A."/>
            <person name="Ng W.-L."/>
            <person name="Kazmierczak K.M."/>
            <person name="Andrzejewski T.M."/>
            <person name="Davidsen T.M."/>
            <person name="Wayne K.J."/>
            <person name="Tettelin H."/>
            <person name="Glass J.I."/>
            <person name="Rusch D."/>
            <person name="Podicherti R."/>
            <person name="Tsui H.-C.T."/>
            <person name="Winkler M.E."/>
        </authorList>
    </citation>
    <scope>NUCLEOTIDE SEQUENCE</scope>
</reference>
<dbReference type="EMBL" id="UINC01019325">
    <property type="protein sequence ID" value="SVA81789.1"/>
    <property type="molecule type" value="Genomic_DNA"/>
</dbReference>
<feature type="compositionally biased region" description="Basic and acidic residues" evidence="1">
    <location>
        <begin position="105"/>
        <end position="126"/>
    </location>
</feature>
<feature type="region of interest" description="Disordered" evidence="1">
    <location>
        <begin position="97"/>
        <end position="141"/>
    </location>
</feature>
<name>A0A381YXU8_9ZZZZ</name>
<accession>A0A381YXU8</accession>
<protein>
    <submittedName>
        <fullName evidence="2">Uncharacterized protein</fullName>
    </submittedName>
</protein>
<evidence type="ECO:0000256" key="1">
    <source>
        <dbReference type="SAM" id="MobiDB-lite"/>
    </source>
</evidence>
<gene>
    <name evidence="2" type="ORF">METZ01_LOCUS134643</name>
</gene>
<sequence length="141" mass="15657">MAIKQTGRKQHLSMQGKAIDMDLLRQKNELTPAVGNVRVNARGDELGPGGKIVRKREEVMADYYRDHPDAVPDEVPGRGVNVVEKEATVVPKKATTKAKVSKTTKVKEAEPVKVKTEDQPYDRSGEDWVEDDDGNFVKKGD</sequence>
<dbReference type="AlphaFoldDB" id="A0A381YXU8"/>